<keyword evidence="2 5" id="KW-0288">FMN</keyword>
<dbReference type="InterPro" id="IPR050461">
    <property type="entry name" value="Nitroreductase_HadB/RutE"/>
</dbReference>
<dbReference type="Pfam" id="PF00881">
    <property type="entry name" value="Nitroreductase"/>
    <property type="match status" value="1"/>
</dbReference>
<proteinExistence type="inferred from homology"/>
<dbReference type="InterPro" id="IPR023936">
    <property type="entry name" value="RutE-like"/>
</dbReference>
<name>A0A4Q7VH13_9BURK</name>
<evidence type="ECO:0000256" key="2">
    <source>
        <dbReference type="ARBA" id="ARBA00022643"/>
    </source>
</evidence>
<accession>A0A4Q7VH13</accession>
<evidence type="ECO:0000259" key="6">
    <source>
        <dbReference type="Pfam" id="PF00881"/>
    </source>
</evidence>
<dbReference type="EC" id="1.-.-.-" evidence="5"/>
<comment type="caution">
    <text evidence="7">The sequence shown here is derived from an EMBL/GenBank/DDBJ whole genome shotgun (WGS) entry which is preliminary data.</text>
</comment>
<evidence type="ECO:0000313" key="7">
    <source>
        <dbReference type="EMBL" id="RZT95314.1"/>
    </source>
</evidence>
<dbReference type="OrthoDB" id="9784375at2"/>
<dbReference type="InterPro" id="IPR000415">
    <property type="entry name" value="Nitroreductase-like"/>
</dbReference>
<dbReference type="AlphaFoldDB" id="A0A4Q7VH13"/>
<sequence length="191" mass="20631">MQVSTERLFTEARSHNGWLDRPVPDALLRELYELLRWGPTSANCSPLRVLFVRSAEAKAKLVPLMAPGNREKTAGAPVVAILGMDLGFPDTLPKLFPHTDARSWFAGDEAKIAETAFRNGSLQGGYLILAARALGLDCGPMSGFDAKAVDAAFWGGTQVKTNFVCGLGHGDPAKLFGRSPRLSFDEACRVL</sequence>
<reference evidence="7 8" key="1">
    <citation type="submission" date="2019-02" db="EMBL/GenBank/DDBJ databases">
        <title>Genomic Encyclopedia of Type Strains, Phase IV (KMG-IV): sequencing the most valuable type-strain genomes for metagenomic binning, comparative biology and taxonomic classification.</title>
        <authorList>
            <person name="Goeker M."/>
        </authorList>
    </citation>
    <scope>NUCLEOTIDE SEQUENCE [LARGE SCALE GENOMIC DNA]</scope>
    <source>
        <strain evidence="7 8">DSM 19570</strain>
    </source>
</reference>
<evidence type="ECO:0000256" key="4">
    <source>
        <dbReference type="ARBA" id="ARBA00023002"/>
    </source>
</evidence>
<evidence type="ECO:0000256" key="3">
    <source>
        <dbReference type="ARBA" id="ARBA00022857"/>
    </source>
</evidence>
<dbReference type="InterPro" id="IPR029479">
    <property type="entry name" value="Nitroreductase"/>
</dbReference>
<keyword evidence="8" id="KW-1185">Reference proteome</keyword>
<feature type="domain" description="Nitroreductase" evidence="6">
    <location>
        <begin position="13"/>
        <end position="153"/>
    </location>
</feature>
<keyword evidence="4 5" id="KW-0560">Oxidoreductase</keyword>
<organism evidence="7 8">
    <name type="scientific">Rivibacter subsaxonicus</name>
    <dbReference type="NCBI Taxonomy" id="457575"/>
    <lineage>
        <taxon>Bacteria</taxon>
        <taxon>Pseudomonadati</taxon>
        <taxon>Pseudomonadota</taxon>
        <taxon>Betaproteobacteria</taxon>
        <taxon>Burkholderiales</taxon>
        <taxon>Rivibacter</taxon>
    </lineage>
</organism>
<keyword evidence="5" id="KW-0520">NAD</keyword>
<dbReference type="GO" id="GO:0016491">
    <property type="term" value="F:oxidoreductase activity"/>
    <property type="evidence" value="ECO:0007669"/>
    <property type="project" value="UniProtKB-UniRule"/>
</dbReference>
<dbReference type="PANTHER" id="PTHR43543:SF1">
    <property type="entry name" value="MALONIC SEMIALDEHYDE REDUCTASE RUTE-RELATED"/>
    <property type="match status" value="1"/>
</dbReference>
<evidence type="ECO:0000256" key="5">
    <source>
        <dbReference type="HAMAP-Rule" id="MF_01204"/>
    </source>
</evidence>
<gene>
    <name evidence="7" type="ORF">EV670_3068</name>
</gene>
<evidence type="ECO:0000313" key="8">
    <source>
        <dbReference type="Proteomes" id="UP000293671"/>
    </source>
</evidence>
<dbReference type="EMBL" id="SHKP01000007">
    <property type="protein sequence ID" value="RZT95314.1"/>
    <property type="molecule type" value="Genomic_DNA"/>
</dbReference>
<dbReference type="Proteomes" id="UP000293671">
    <property type="component" value="Unassembled WGS sequence"/>
</dbReference>
<keyword evidence="1 5" id="KW-0285">Flavoprotein</keyword>
<dbReference type="RefSeq" id="WP_130433630.1">
    <property type="nucleotide sequence ID" value="NZ_SHKP01000007.1"/>
</dbReference>
<protein>
    <recommendedName>
        <fullName evidence="5">Putative NADH dehydrogenase/NAD(P)H nitroreductase EV670_3068</fullName>
        <ecNumber evidence="5">1.-.-.-</ecNumber>
    </recommendedName>
</protein>
<dbReference type="SUPFAM" id="SSF55469">
    <property type="entry name" value="FMN-dependent nitroreductase-like"/>
    <property type="match status" value="1"/>
</dbReference>
<dbReference type="CDD" id="cd02148">
    <property type="entry name" value="RutE-like"/>
    <property type="match status" value="1"/>
</dbReference>
<keyword evidence="3 5" id="KW-0521">NADP</keyword>
<dbReference type="Gene3D" id="3.40.109.10">
    <property type="entry name" value="NADH Oxidase"/>
    <property type="match status" value="1"/>
</dbReference>
<dbReference type="PANTHER" id="PTHR43543">
    <property type="entry name" value="MALONIC SEMIALDEHYDE REDUCTASE RUTE-RELATED"/>
    <property type="match status" value="1"/>
</dbReference>
<evidence type="ECO:0000256" key="1">
    <source>
        <dbReference type="ARBA" id="ARBA00022630"/>
    </source>
</evidence>
<comment type="cofactor">
    <cofactor evidence="5">
        <name>FMN</name>
        <dbReference type="ChEBI" id="CHEBI:58210"/>
    </cofactor>
</comment>
<dbReference type="NCBIfam" id="NF003768">
    <property type="entry name" value="PRK05365.1"/>
    <property type="match status" value="1"/>
</dbReference>
<dbReference type="HAMAP" id="MF_01204">
    <property type="entry name" value="Oxidoreductase_RutE_HadB"/>
    <property type="match status" value="1"/>
</dbReference>
<comment type="similarity">
    <text evidence="5">Belongs to the nitroreductase family. HadB/RutE subfamily.</text>
</comment>